<dbReference type="CDD" id="cd00075">
    <property type="entry name" value="HATPase"/>
    <property type="match status" value="1"/>
</dbReference>
<dbReference type="AlphaFoldDB" id="Q7MAR4"/>
<reference evidence="9 10" key="1">
    <citation type="journal article" date="2003" name="Proc. Natl. Acad. Sci. U.S.A.">
        <title>Complete genome sequence and analysis of Wolinella succinogenes.</title>
        <authorList>
            <person name="Baar C."/>
            <person name="Eppinger M."/>
            <person name="Raddatz G."/>
            <person name="Simon JM."/>
            <person name="Lanz C."/>
            <person name="Klimmek O."/>
            <person name="Nandakumar R."/>
            <person name="Gross R."/>
            <person name="Rosinus A."/>
            <person name="Keller H."/>
            <person name="Jagtap P."/>
            <person name="Linke B."/>
            <person name="Meyer F."/>
            <person name="Lederer H."/>
            <person name="Schuster S.C."/>
        </authorList>
    </citation>
    <scope>NUCLEOTIDE SEQUENCE [LARGE SCALE GENOMIC DNA]</scope>
    <source>
        <strain evidence="10">ATCC 29543 / DSM 1740 / CCUG 13145 / JCM 31913 / LMG 7466 / NCTC 11488 / FDC 602W</strain>
    </source>
</reference>
<dbReference type="InterPro" id="IPR036890">
    <property type="entry name" value="HATPase_C_sf"/>
</dbReference>
<dbReference type="PRINTS" id="PR00344">
    <property type="entry name" value="BCTRLSENSOR"/>
</dbReference>
<dbReference type="InterPro" id="IPR036097">
    <property type="entry name" value="HisK_dim/P_sf"/>
</dbReference>
<evidence type="ECO:0000256" key="1">
    <source>
        <dbReference type="ARBA" id="ARBA00000085"/>
    </source>
</evidence>
<evidence type="ECO:0000256" key="5">
    <source>
        <dbReference type="ARBA" id="ARBA00022777"/>
    </source>
</evidence>
<dbReference type="InterPro" id="IPR003661">
    <property type="entry name" value="HisK_dim/P_dom"/>
</dbReference>
<keyword evidence="7" id="KW-0812">Transmembrane</keyword>
<dbReference type="SMART" id="SM00388">
    <property type="entry name" value="HisKA"/>
    <property type="match status" value="1"/>
</dbReference>
<proteinExistence type="predicted"/>
<dbReference type="PANTHER" id="PTHR45453">
    <property type="entry name" value="PHOSPHATE REGULON SENSOR PROTEIN PHOR"/>
    <property type="match status" value="1"/>
</dbReference>
<dbReference type="PROSITE" id="PS50109">
    <property type="entry name" value="HIS_KIN"/>
    <property type="match status" value="1"/>
</dbReference>
<dbReference type="InterPro" id="IPR005467">
    <property type="entry name" value="His_kinase_dom"/>
</dbReference>
<comment type="catalytic activity">
    <reaction evidence="1">
        <text>ATP + protein L-histidine = ADP + protein N-phospho-L-histidine.</text>
        <dbReference type="EC" id="2.7.13.3"/>
    </reaction>
</comment>
<dbReference type="InterPro" id="IPR050351">
    <property type="entry name" value="BphY/WalK/GraS-like"/>
</dbReference>
<keyword evidence="6" id="KW-0902">Two-component regulatory system</keyword>
<dbReference type="SUPFAM" id="SSF47384">
    <property type="entry name" value="Homodimeric domain of signal transducing histidine kinase"/>
    <property type="match status" value="1"/>
</dbReference>
<sequence length="410" mass="46556">MSDNSRGVIAKILALYLITSGISLLLFLGLFYAKQEELLLLEGAERLKEARGAIFVTLRERGVEGLAPLSEDLGLKMALLHPTKGILYSNLKEIPLFEREGLQERSGKVYLHLRFPLGREGMMKGGGRHHDEMVERFRRGAGEAVLILEGEDIQRALLWLRWKLLGVFLGALVMIGAVAYFLVKLSLRPLHEKIETLNRFIKDSTHEINTPLSVIMMSIETMEREGLSAKNEKKIRNIELAAKSLSHLYEDLVCLNFPHAIPQHREEIFMEGLLRERVDYFAPFASRRQVRFSLEIAPATLRGNRYKICRMMDNLISNAIKYTGAGGEITLRLSSGKLEIIDEGEGMSQEERSKMFERYTRFNRDQGGFGIGLSLVREVCLEHQISLDCESEKGKGTKFTLAWEEEKNNG</sequence>
<dbReference type="GO" id="GO:0004721">
    <property type="term" value="F:phosphoprotein phosphatase activity"/>
    <property type="evidence" value="ECO:0007669"/>
    <property type="project" value="TreeGrafter"/>
</dbReference>
<dbReference type="SMART" id="SM00387">
    <property type="entry name" value="HATPase_c"/>
    <property type="match status" value="1"/>
</dbReference>
<keyword evidence="4" id="KW-0808">Transferase</keyword>
<organism evidence="10">
    <name type="scientific">Wolinella succinogenes (strain ATCC 29543 / DSM 1740 / CCUG 13145 / JCM 31913 / LMG 7466 / NCTC 11488 / FDC 602W)</name>
    <name type="common">Vibrio succinogenes</name>
    <dbReference type="NCBI Taxonomy" id="273121"/>
    <lineage>
        <taxon>Bacteria</taxon>
        <taxon>Pseudomonadati</taxon>
        <taxon>Campylobacterota</taxon>
        <taxon>Epsilonproteobacteria</taxon>
        <taxon>Campylobacterales</taxon>
        <taxon>Helicobacteraceae</taxon>
        <taxon>Wolinella</taxon>
    </lineage>
</organism>
<dbReference type="GO" id="GO:0000155">
    <property type="term" value="F:phosphorelay sensor kinase activity"/>
    <property type="evidence" value="ECO:0007669"/>
    <property type="project" value="InterPro"/>
</dbReference>
<dbReference type="EC" id="2.7.13.3" evidence="2"/>
<keyword evidence="3" id="KW-0597">Phosphoprotein</keyword>
<evidence type="ECO:0000256" key="3">
    <source>
        <dbReference type="ARBA" id="ARBA00022553"/>
    </source>
</evidence>
<keyword evidence="7" id="KW-0472">Membrane</keyword>
<dbReference type="Proteomes" id="UP000000422">
    <property type="component" value="Chromosome"/>
</dbReference>
<dbReference type="RefSeq" id="WP_011138047.1">
    <property type="nucleotide sequence ID" value="NC_005090.1"/>
</dbReference>
<keyword evidence="7" id="KW-1133">Transmembrane helix</keyword>
<dbReference type="InterPro" id="IPR004358">
    <property type="entry name" value="Sig_transdc_His_kin-like_C"/>
</dbReference>
<name>Q7MAR4_WOLSU</name>
<feature type="transmembrane region" description="Helical" evidence="7">
    <location>
        <begin position="164"/>
        <end position="183"/>
    </location>
</feature>
<dbReference type="Gene3D" id="3.30.565.10">
    <property type="entry name" value="Histidine kinase-like ATPase, C-terminal domain"/>
    <property type="match status" value="1"/>
</dbReference>
<keyword evidence="5" id="KW-0418">Kinase</keyword>
<evidence type="ECO:0000313" key="10">
    <source>
        <dbReference type="Proteomes" id="UP000000422"/>
    </source>
</evidence>
<dbReference type="EMBL" id="BX571657">
    <property type="protein sequence ID" value="CAE09247.1"/>
    <property type="molecule type" value="Genomic_DNA"/>
</dbReference>
<dbReference type="SUPFAM" id="SSF55874">
    <property type="entry name" value="ATPase domain of HSP90 chaperone/DNA topoisomerase II/histidine kinase"/>
    <property type="match status" value="1"/>
</dbReference>
<feature type="domain" description="Histidine kinase" evidence="8">
    <location>
        <begin position="203"/>
        <end position="407"/>
    </location>
</feature>
<evidence type="ECO:0000256" key="2">
    <source>
        <dbReference type="ARBA" id="ARBA00012438"/>
    </source>
</evidence>
<evidence type="ECO:0000256" key="4">
    <source>
        <dbReference type="ARBA" id="ARBA00022679"/>
    </source>
</evidence>
<evidence type="ECO:0000256" key="7">
    <source>
        <dbReference type="SAM" id="Phobius"/>
    </source>
</evidence>
<dbReference type="Gene3D" id="1.10.287.130">
    <property type="match status" value="1"/>
</dbReference>
<dbReference type="CDD" id="cd00082">
    <property type="entry name" value="HisKA"/>
    <property type="match status" value="1"/>
</dbReference>
<keyword evidence="10" id="KW-1185">Reference proteome</keyword>
<accession>Q7MAR4</accession>
<dbReference type="Pfam" id="PF02518">
    <property type="entry name" value="HATPase_c"/>
    <property type="match status" value="1"/>
</dbReference>
<evidence type="ECO:0000313" key="9">
    <source>
        <dbReference type="EMBL" id="CAE09247.1"/>
    </source>
</evidence>
<dbReference type="KEGG" id="wsu:WS0078"/>
<dbReference type="eggNOG" id="COG0642">
    <property type="taxonomic scope" value="Bacteria"/>
</dbReference>
<feature type="transmembrane region" description="Helical" evidence="7">
    <location>
        <begin position="12"/>
        <end position="33"/>
    </location>
</feature>
<dbReference type="STRING" id="273121.WS0078"/>
<dbReference type="InterPro" id="IPR003594">
    <property type="entry name" value="HATPase_dom"/>
</dbReference>
<evidence type="ECO:0000256" key="6">
    <source>
        <dbReference type="ARBA" id="ARBA00023012"/>
    </source>
</evidence>
<gene>
    <name evidence="9" type="ordered locus">WS0078</name>
</gene>
<dbReference type="PANTHER" id="PTHR45453:SF1">
    <property type="entry name" value="PHOSPHATE REGULON SENSOR PROTEIN PHOR"/>
    <property type="match status" value="1"/>
</dbReference>
<protein>
    <recommendedName>
        <fullName evidence="2">histidine kinase</fullName>
        <ecNumber evidence="2">2.7.13.3</ecNumber>
    </recommendedName>
</protein>
<dbReference type="HOGENOM" id="CLU_000445_89_10_7"/>
<dbReference type="GO" id="GO:0005886">
    <property type="term" value="C:plasma membrane"/>
    <property type="evidence" value="ECO:0007669"/>
    <property type="project" value="TreeGrafter"/>
</dbReference>
<evidence type="ECO:0000259" key="8">
    <source>
        <dbReference type="PROSITE" id="PS50109"/>
    </source>
</evidence>
<dbReference type="Pfam" id="PF00512">
    <property type="entry name" value="HisKA"/>
    <property type="match status" value="1"/>
</dbReference>
<dbReference type="GO" id="GO:0016036">
    <property type="term" value="P:cellular response to phosphate starvation"/>
    <property type="evidence" value="ECO:0007669"/>
    <property type="project" value="TreeGrafter"/>
</dbReference>